<dbReference type="Gene3D" id="3.30.420.10">
    <property type="entry name" value="Ribonuclease H-like superfamily/Ribonuclease H"/>
    <property type="match status" value="1"/>
</dbReference>
<dbReference type="EMBL" id="JBAWTH010000024">
    <property type="protein sequence ID" value="KAL2286571.1"/>
    <property type="molecule type" value="Genomic_DNA"/>
</dbReference>
<organism evidence="1 2">
    <name type="scientific">Diaporthe vaccinii</name>
    <dbReference type="NCBI Taxonomy" id="105482"/>
    <lineage>
        <taxon>Eukaryota</taxon>
        <taxon>Fungi</taxon>
        <taxon>Dikarya</taxon>
        <taxon>Ascomycota</taxon>
        <taxon>Pezizomycotina</taxon>
        <taxon>Sordariomycetes</taxon>
        <taxon>Sordariomycetidae</taxon>
        <taxon>Diaporthales</taxon>
        <taxon>Diaporthaceae</taxon>
        <taxon>Diaporthe</taxon>
        <taxon>Diaporthe eres species complex</taxon>
    </lineage>
</organism>
<dbReference type="SUPFAM" id="SSF53098">
    <property type="entry name" value="Ribonuclease H-like"/>
    <property type="match status" value="1"/>
</dbReference>
<dbReference type="PANTHER" id="PTHR43040:SF1">
    <property type="entry name" value="RIBONUCLEASE D"/>
    <property type="match status" value="1"/>
</dbReference>
<dbReference type="PANTHER" id="PTHR43040">
    <property type="entry name" value="RIBONUCLEASE D"/>
    <property type="match status" value="1"/>
</dbReference>
<evidence type="ECO:0008006" key="3">
    <source>
        <dbReference type="Google" id="ProtNLM"/>
    </source>
</evidence>
<accession>A0ABR4EWC2</accession>
<proteinExistence type="predicted"/>
<sequence>MRSTNFCVVNTQSGLAEVIQAILSPEQTTLSMTVEASLLVLHIHPEPNCSYVVDLESLGAAAFEPCKARECEAVSAASEAGREQTEYQGGPVPSLRAMLEGSSIPKVLFDCRPVCAFLAGRFGVNMRSVEDIQCLEFEGRLNREGPRGDVARELRSCLE</sequence>
<dbReference type="InterPro" id="IPR036397">
    <property type="entry name" value="RNaseH_sf"/>
</dbReference>
<dbReference type="InterPro" id="IPR012337">
    <property type="entry name" value="RNaseH-like_sf"/>
</dbReference>
<keyword evidence="2" id="KW-1185">Reference proteome</keyword>
<gene>
    <name evidence="1" type="ORF">FJTKL_06920</name>
</gene>
<comment type="caution">
    <text evidence="1">The sequence shown here is derived from an EMBL/GenBank/DDBJ whole genome shotgun (WGS) entry which is preliminary data.</text>
</comment>
<evidence type="ECO:0000313" key="1">
    <source>
        <dbReference type="EMBL" id="KAL2286571.1"/>
    </source>
</evidence>
<reference evidence="1 2" key="1">
    <citation type="submission" date="2024-03" db="EMBL/GenBank/DDBJ databases">
        <title>A high-quality draft genome sequence of Diaporthe vaccinii, a causative agent of upright dieback and viscid rot disease in cranberry plants.</title>
        <authorList>
            <person name="Sarrasin M."/>
            <person name="Lang B.F."/>
            <person name="Burger G."/>
        </authorList>
    </citation>
    <scope>NUCLEOTIDE SEQUENCE [LARGE SCALE GENOMIC DNA]</scope>
    <source>
        <strain evidence="1 2">IS7</strain>
    </source>
</reference>
<protein>
    <recommendedName>
        <fullName evidence="3">3'-5' exonuclease domain-containing protein</fullName>
    </recommendedName>
</protein>
<dbReference type="Proteomes" id="UP001600888">
    <property type="component" value="Unassembled WGS sequence"/>
</dbReference>
<evidence type="ECO:0000313" key="2">
    <source>
        <dbReference type="Proteomes" id="UP001600888"/>
    </source>
</evidence>
<name>A0ABR4EWC2_9PEZI</name>